<dbReference type="EMBL" id="JASPKY010000001">
    <property type="protein sequence ID" value="KAK9759149.1"/>
    <property type="molecule type" value="Genomic_DNA"/>
</dbReference>
<gene>
    <name evidence="1" type="ORF">QE152_g161</name>
</gene>
<organism evidence="1 2">
    <name type="scientific">Popillia japonica</name>
    <name type="common">Japanese beetle</name>
    <dbReference type="NCBI Taxonomy" id="7064"/>
    <lineage>
        <taxon>Eukaryota</taxon>
        <taxon>Metazoa</taxon>
        <taxon>Ecdysozoa</taxon>
        <taxon>Arthropoda</taxon>
        <taxon>Hexapoda</taxon>
        <taxon>Insecta</taxon>
        <taxon>Pterygota</taxon>
        <taxon>Neoptera</taxon>
        <taxon>Endopterygota</taxon>
        <taxon>Coleoptera</taxon>
        <taxon>Polyphaga</taxon>
        <taxon>Scarabaeiformia</taxon>
        <taxon>Scarabaeidae</taxon>
        <taxon>Rutelinae</taxon>
        <taxon>Popillia</taxon>
    </lineage>
</organism>
<proteinExistence type="predicted"/>
<reference evidence="1 2" key="1">
    <citation type="journal article" date="2024" name="BMC Genomics">
        <title>De novo assembly and annotation of Popillia japonica's genome with initial clues to its potential as an invasive pest.</title>
        <authorList>
            <person name="Cucini C."/>
            <person name="Boschi S."/>
            <person name="Funari R."/>
            <person name="Cardaioli E."/>
            <person name="Iannotti N."/>
            <person name="Marturano G."/>
            <person name="Paoli F."/>
            <person name="Bruttini M."/>
            <person name="Carapelli A."/>
            <person name="Frati F."/>
            <person name="Nardi F."/>
        </authorList>
    </citation>
    <scope>NUCLEOTIDE SEQUENCE [LARGE SCALE GENOMIC DNA]</scope>
    <source>
        <strain evidence="1">DMR45628</strain>
    </source>
</reference>
<accession>A0AAW1NKG0</accession>
<dbReference type="Proteomes" id="UP001458880">
    <property type="component" value="Unassembled WGS sequence"/>
</dbReference>
<name>A0AAW1NKG0_POPJA</name>
<dbReference type="AlphaFoldDB" id="A0AAW1NKG0"/>
<keyword evidence="2" id="KW-1185">Reference proteome</keyword>
<sequence>MGYQKIFINGEKYEWDTTKNELKKVDLIEEFKQANLEILAITETKKKGLGEMSLKGHEIIYSGVDLKNRAEGGVGCVISPKYKDK</sequence>
<protein>
    <submittedName>
        <fullName evidence="1">Uncharacterized protein</fullName>
    </submittedName>
</protein>
<evidence type="ECO:0000313" key="2">
    <source>
        <dbReference type="Proteomes" id="UP001458880"/>
    </source>
</evidence>
<evidence type="ECO:0000313" key="1">
    <source>
        <dbReference type="EMBL" id="KAK9759149.1"/>
    </source>
</evidence>
<comment type="caution">
    <text evidence="1">The sequence shown here is derived from an EMBL/GenBank/DDBJ whole genome shotgun (WGS) entry which is preliminary data.</text>
</comment>